<dbReference type="Gene3D" id="3.40.50.850">
    <property type="entry name" value="Isochorismatase-like"/>
    <property type="match status" value="1"/>
</dbReference>
<evidence type="ECO:0000259" key="2">
    <source>
        <dbReference type="Pfam" id="PF00857"/>
    </source>
</evidence>
<dbReference type="InterPro" id="IPR000868">
    <property type="entry name" value="Isochorismatase-like_dom"/>
</dbReference>
<protein>
    <submittedName>
        <fullName evidence="3">Isochorismatase family protein</fullName>
    </submittedName>
</protein>
<dbReference type="InterPro" id="IPR050272">
    <property type="entry name" value="Isochorismatase-like_hydrls"/>
</dbReference>
<organism evidence="3 4">
    <name type="scientific">Peteryoungia desertarenae</name>
    <dbReference type="NCBI Taxonomy" id="1813451"/>
    <lineage>
        <taxon>Bacteria</taxon>
        <taxon>Pseudomonadati</taxon>
        <taxon>Pseudomonadota</taxon>
        <taxon>Alphaproteobacteria</taxon>
        <taxon>Hyphomicrobiales</taxon>
        <taxon>Rhizobiaceae</taxon>
        <taxon>Peteryoungia</taxon>
    </lineage>
</organism>
<dbReference type="Proteomes" id="UP000308530">
    <property type="component" value="Chromosome"/>
</dbReference>
<name>A0ABX6QMM0_9HYPH</name>
<feature type="domain" description="Isochorismatase-like" evidence="2">
    <location>
        <begin position="42"/>
        <end position="206"/>
    </location>
</feature>
<keyword evidence="1" id="KW-0378">Hydrolase</keyword>
<sequence length="210" mass="21680">MTGTLLIVAGLAVLAGLFWLANGVRQIGAVSSGVPIGQRSGTALLLIDLQAVFWDEGPYAGAAKADAKAAILAEVSAARAEAMPVIALRQEWSIPSTRLIARLLMKGQALSGTPGTALAAPFAGLADHVLVKRVQDSFETGELDALLEKLDIGRLRIVGLDMNYCVAKTALAARLRGYAVEIVTAATLAANPAATARTCAALAEHGVALR</sequence>
<dbReference type="PANTHER" id="PTHR43540">
    <property type="entry name" value="PEROXYUREIDOACRYLATE/UREIDOACRYLATE AMIDOHYDROLASE-RELATED"/>
    <property type="match status" value="1"/>
</dbReference>
<dbReference type="InterPro" id="IPR036380">
    <property type="entry name" value="Isochorismatase-like_sf"/>
</dbReference>
<reference evidence="3 4" key="1">
    <citation type="submission" date="2020-06" db="EMBL/GenBank/DDBJ databases">
        <title>Genome sequence of Rhizobium sp strain ADMK78.</title>
        <authorList>
            <person name="Rahi P."/>
        </authorList>
    </citation>
    <scope>NUCLEOTIDE SEQUENCE [LARGE SCALE GENOMIC DNA]</scope>
    <source>
        <strain evidence="3 4">ADMK78</strain>
    </source>
</reference>
<dbReference type="Pfam" id="PF00857">
    <property type="entry name" value="Isochorismatase"/>
    <property type="match status" value="1"/>
</dbReference>
<evidence type="ECO:0000256" key="1">
    <source>
        <dbReference type="ARBA" id="ARBA00022801"/>
    </source>
</evidence>
<dbReference type="SUPFAM" id="SSF52499">
    <property type="entry name" value="Isochorismatase-like hydrolases"/>
    <property type="match status" value="1"/>
</dbReference>
<gene>
    <name evidence="3" type="ORF">FE840_010035</name>
</gene>
<dbReference type="RefSeq" id="WP_138288226.1">
    <property type="nucleotide sequence ID" value="NZ_CP058350.1"/>
</dbReference>
<keyword evidence="4" id="KW-1185">Reference proteome</keyword>
<evidence type="ECO:0000313" key="3">
    <source>
        <dbReference type="EMBL" id="QLF69851.1"/>
    </source>
</evidence>
<evidence type="ECO:0000313" key="4">
    <source>
        <dbReference type="Proteomes" id="UP000308530"/>
    </source>
</evidence>
<dbReference type="EMBL" id="CP058350">
    <property type="protein sequence ID" value="QLF69851.1"/>
    <property type="molecule type" value="Genomic_DNA"/>
</dbReference>
<dbReference type="PANTHER" id="PTHR43540:SF1">
    <property type="entry name" value="ISOCHORISMATASE HYDROLASE"/>
    <property type="match status" value="1"/>
</dbReference>
<proteinExistence type="predicted"/>
<accession>A0ABX6QMM0</accession>